<dbReference type="Proteomes" id="UP001457282">
    <property type="component" value="Unassembled WGS sequence"/>
</dbReference>
<keyword evidence="1" id="KW-0472">Membrane</keyword>
<organism evidence="2 3">
    <name type="scientific">Rubus argutus</name>
    <name type="common">Southern blackberry</name>
    <dbReference type="NCBI Taxonomy" id="59490"/>
    <lineage>
        <taxon>Eukaryota</taxon>
        <taxon>Viridiplantae</taxon>
        <taxon>Streptophyta</taxon>
        <taxon>Embryophyta</taxon>
        <taxon>Tracheophyta</taxon>
        <taxon>Spermatophyta</taxon>
        <taxon>Magnoliopsida</taxon>
        <taxon>eudicotyledons</taxon>
        <taxon>Gunneridae</taxon>
        <taxon>Pentapetalae</taxon>
        <taxon>rosids</taxon>
        <taxon>fabids</taxon>
        <taxon>Rosales</taxon>
        <taxon>Rosaceae</taxon>
        <taxon>Rosoideae</taxon>
        <taxon>Rosoideae incertae sedis</taxon>
        <taxon>Rubus</taxon>
    </lineage>
</organism>
<dbReference type="EMBL" id="JBEDUW010000003">
    <property type="protein sequence ID" value="KAK9938216.1"/>
    <property type="molecule type" value="Genomic_DNA"/>
</dbReference>
<feature type="transmembrane region" description="Helical" evidence="1">
    <location>
        <begin position="12"/>
        <end position="39"/>
    </location>
</feature>
<sequence length="135" mass="15308">MGRLLLLFKSRWWRGAAVVIDGSVIGGFGCGLRGLVCAIGGDLVNMKMKVDGNCEIACLEVHRQRRHGGFVAVIGIGWVGLCGWFELLVAVRLKLVLLWWFHGVLMSELGRGQFRENQGWWLGLPWWLCEVVKWW</sequence>
<feature type="transmembrane region" description="Helical" evidence="1">
    <location>
        <begin position="70"/>
        <end position="101"/>
    </location>
</feature>
<proteinExistence type="predicted"/>
<evidence type="ECO:0000313" key="2">
    <source>
        <dbReference type="EMBL" id="KAK9938216.1"/>
    </source>
</evidence>
<comment type="caution">
    <text evidence="2">The sequence shown here is derived from an EMBL/GenBank/DDBJ whole genome shotgun (WGS) entry which is preliminary data.</text>
</comment>
<keyword evidence="3" id="KW-1185">Reference proteome</keyword>
<evidence type="ECO:0000256" key="1">
    <source>
        <dbReference type="SAM" id="Phobius"/>
    </source>
</evidence>
<protein>
    <recommendedName>
        <fullName evidence="4">Transmembrane protein</fullName>
    </recommendedName>
</protein>
<evidence type="ECO:0008006" key="4">
    <source>
        <dbReference type="Google" id="ProtNLM"/>
    </source>
</evidence>
<reference evidence="2 3" key="1">
    <citation type="journal article" date="2023" name="G3 (Bethesda)">
        <title>A chromosome-length genome assembly and annotation of blackberry (Rubus argutus, cv. 'Hillquist').</title>
        <authorList>
            <person name="Bruna T."/>
            <person name="Aryal R."/>
            <person name="Dudchenko O."/>
            <person name="Sargent D.J."/>
            <person name="Mead D."/>
            <person name="Buti M."/>
            <person name="Cavallini A."/>
            <person name="Hytonen T."/>
            <person name="Andres J."/>
            <person name="Pham M."/>
            <person name="Weisz D."/>
            <person name="Mascagni F."/>
            <person name="Usai G."/>
            <person name="Natali L."/>
            <person name="Bassil N."/>
            <person name="Fernandez G.E."/>
            <person name="Lomsadze A."/>
            <person name="Armour M."/>
            <person name="Olukolu B."/>
            <person name="Poorten T."/>
            <person name="Britton C."/>
            <person name="Davik J."/>
            <person name="Ashrafi H."/>
            <person name="Aiden E.L."/>
            <person name="Borodovsky M."/>
            <person name="Worthington M."/>
        </authorList>
    </citation>
    <scope>NUCLEOTIDE SEQUENCE [LARGE SCALE GENOMIC DNA]</scope>
    <source>
        <strain evidence="2">PI 553951</strain>
    </source>
</reference>
<name>A0AAW1XPG2_RUBAR</name>
<evidence type="ECO:0000313" key="3">
    <source>
        <dbReference type="Proteomes" id="UP001457282"/>
    </source>
</evidence>
<gene>
    <name evidence="2" type="ORF">M0R45_014969</name>
</gene>
<dbReference type="AlphaFoldDB" id="A0AAW1XPG2"/>
<keyword evidence="1" id="KW-1133">Transmembrane helix</keyword>
<accession>A0AAW1XPG2</accession>
<keyword evidence="1" id="KW-0812">Transmembrane</keyword>